<gene>
    <name evidence="1" type="ORF">L2E82_13726</name>
</gene>
<comment type="caution">
    <text evidence="1">The sequence shown here is derived from an EMBL/GenBank/DDBJ whole genome shotgun (WGS) entry which is preliminary data.</text>
</comment>
<sequence>MDCSGRRWELGSLESIVIQKQGAISYDKPRNSGVGPGDAVLEFEPDSINLTMKLLEVAYKVVVVEVDNCMPRMKIQNLLQIRSNLMWE</sequence>
<protein>
    <submittedName>
        <fullName evidence="1">Uncharacterized protein</fullName>
    </submittedName>
</protein>
<evidence type="ECO:0000313" key="2">
    <source>
        <dbReference type="Proteomes" id="UP001055811"/>
    </source>
</evidence>
<keyword evidence="2" id="KW-1185">Reference proteome</keyword>
<organism evidence="1 2">
    <name type="scientific">Cichorium intybus</name>
    <name type="common">Chicory</name>
    <dbReference type="NCBI Taxonomy" id="13427"/>
    <lineage>
        <taxon>Eukaryota</taxon>
        <taxon>Viridiplantae</taxon>
        <taxon>Streptophyta</taxon>
        <taxon>Embryophyta</taxon>
        <taxon>Tracheophyta</taxon>
        <taxon>Spermatophyta</taxon>
        <taxon>Magnoliopsida</taxon>
        <taxon>eudicotyledons</taxon>
        <taxon>Gunneridae</taxon>
        <taxon>Pentapetalae</taxon>
        <taxon>asterids</taxon>
        <taxon>campanulids</taxon>
        <taxon>Asterales</taxon>
        <taxon>Asteraceae</taxon>
        <taxon>Cichorioideae</taxon>
        <taxon>Cichorieae</taxon>
        <taxon>Cichoriinae</taxon>
        <taxon>Cichorium</taxon>
    </lineage>
</organism>
<proteinExistence type="predicted"/>
<evidence type="ECO:0000313" key="1">
    <source>
        <dbReference type="EMBL" id="KAI3763731.1"/>
    </source>
</evidence>
<dbReference type="Proteomes" id="UP001055811">
    <property type="component" value="Linkage Group LG03"/>
</dbReference>
<reference evidence="1 2" key="2">
    <citation type="journal article" date="2022" name="Mol. Ecol. Resour.">
        <title>The genomes of chicory, endive, great burdock and yacon provide insights into Asteraceae paleo-polyploidization history and plant inulin production.</title>
        <authorList>
            <person name="Fan W."/>
            <person name="Wang S."/>
            <person name="Wang H."/>
            <person name="Wang A."/>
            <person name="Jiang F."/>
            <person name="Liu H."/>
            <person name="Zhao H."/>
            <person name="Xu D."/>
            <person name="Zhang Y."/>
        </authorList>
    </citation>
    <scope>NUCLEOTIDE SEQUENCE [LARGE SCALE GENOMIC DNA]</scope>
    <source>
        <strain evidence="2">cv. Punajuju</strain>
        <tissue evidence="1">Leaves</tissue>
    </source>
</reference>
<name>A0ACB9EYE0_CICIN</name>
<dbReference type="EMBL" id="CM042011">
    <property type="protein sequence ID" value="KAI3763731.1"/>
    <property type="molecule type" value="Genomic_DNA"/>
</dbReference>
<reference evidence="2" key="1">
    <citation type="journal article" date="2022" name="Mol. Ecol. Resour.">
        <title>The genomes of chicory, endive, great burdock and yacon provide insights into Asteraceae palaeo-polyploidization history and plant inulin production.</title>
        <authorList>
            <person name="Fan W."/>
            <person name="Wang S."/>
            <person name="Wang H."/>
            <person name="Wang A."/>
            <person name="Jiang F."/>
            <person name="Liu H."/>
            <person name="Zhao H."/>
            <person name="Xu D."/>
            <person name="Zhang Y."/>
        </authorList>
    </citation>
    <scope>NUCLEOTIDE SEQUENCE [LARGE SCALE GENOMIC DNA]</scope>
    <source>
        <strain evidence="2">cv. Punajuju</strain>
    </source>
</reference>
<accession>A0ACB9EYE0</accession>